<dbReference type="RefSeq" id="XP_005834611.1">
    <property type="nucleotide sequence ID" value="XM_005834554.1"/>
</dbReference>
<name>L1JGK3_GUITC</name>
<dbReference type="EMBL" id="JH992989">
    <property type="protein sequence ID" value="EKX47631.1"/>
    <property type="molecule type" value="Genomic_DNA"/>
</dbReference>
<dbReference type="HOGENOM" id="CLU_1790592_0_0_1"/>
<dbReference type="AlphaFoldDB" id="L1JGK3"/>
<keyword evidence="3" id="KW-1185">Reference proteome</keyword>
<gene>
    <name evidence="1" type="ORF">GUITHDRAFT_152042</name>
</gene>
<dbReference type="GeneID" id="17304269"/>
<dbReference type="EnsemblProtists" id="EKX47631">
    <property type="protein sequence ID" value="EKX47631"/>
    <property type="gene ID" value="GUITHDRAFT_152042"/>
</dbReference>
<reference evidence="1 3" key="1">
    <citation type="journal article" date="2012" name="Nature">
        <title>Algal genomes reveal evolutionary mosaicism and the fate of nucleomorphs.</title>
        <authorList>
            <consortium name="DOE Joint Genome Institute"/>
            <person name="Curtis B.A."/>
            <person name="Tanifuji G."/>
            <person name="Burki F."/>
            <person name="Gruber A."/>
            <person name="Irimia M."/>
            <person name="Maruyama S."/>
            <person name="Arias M.C."/>
            <person name="Ball S.G."/>
            <person name="Gile G.H."/>
            <person name="Hirakawa Y."/>
            <person name="Hopkins J.F."/>
            <person name="Kuo A."/>
            <person name="Rensing S.A."/>
            <person name="Schmutz J."/>
            <person name="Symeonidi A."/>
            <person name="Elias M."/>
            <person name="Eveleigh R.J."/>
            <person name="Herman E.K."/>
            <person name="Klute M.J."/>
            <person name="Nakayama T."/>
            <person name="Obornik M."/>
            <person name="Reyes-Prieto A."/>
            <person name="Armbrust E.V."/>
            <person name="Aves S.J."/>
            <person name="Beiko R.G."/>
            <person name="Coutinho P."/>
            <person name="Dacks J.B."/>
            <person name="Durnford D.G."/>
            <person name="Fast N.M."/>
            <person name="Green B.R."/>
            <person name="Grisdale C.J."/>
            <person name="Hempel F."/>
            <person name="Henrissat B."/>
            <person name="Hoppner M.P."/>
            <person name="Ishida K."/>
            <person name="Kim E."/>
            <person name="Koreny L."/>
            <person name="Kroth P.G."/>
            <person name="Liu Y."/>
            <person name="Malik S.B."/>
            <person name="Maier U.G."/>
            <person name="McRose D."/>
            <person name="Mock T."/>
            <person name="Neilson J.A."/>
            <person name="Onodera N.T."/>
            <person name="Poole A.M."/>
            <person name="Pritham E.J."/>
            <person name="Richards T.A."/>
            <person name="Rocap G."/>
            <person name="Roy S.W."/>
            <person name="Sarai C."/>
            <person name="Schaack S."/>
            <person name="Shirato S."/>
            <person name="Slamovits C.H."/>
            <person name="Spencer D.F."/>
            <person name="Suzuki S."/>
            <person name="Worden A.Z."/>
            <person name="Zauner S."/>
            <person name="Barry K."/>
            <person name="Bell C."/>
            <person name="Bharti A.K."/>
            <person name="Crow J.A."/>
            <person name="Grimwood J."/>
            <person name="Kramer R."/>
            <person name="Lindquist E."/>
            <person name="Lucas S."/>
            <person name="Salamov A."/>
            <person name="McFadden G.I."/>
            <person name="Lane C.E."/>
            <person name="Keeling P.J."/>
            <person name="Gray M.W."/>
            <person name="Grigoriev I.V."/>
            <person name="Archibald J.M."/>
        </authorList>
    </citation>
    <scope>NUCLEOTIDE SEQUENCE</scope>
    <source>
        <strain evidence="1 3">CCMP2712</strain>
    </source>
</reference>
<evidence type="ECO:0000313" key="2">
    <source>
        <dbReference type="EnsemblProtists" id="EKX47631"/>
    </source>
</evidence>
<reference evidence="2" key="3">
    <citation type="submission" date="2016-03" db="UniProtKB">
        <authorList>
            <consortium name="EnsemblProtists"/>
        </authorList>
    </citation>
    <scope>IDENTIFICATION</scope>
</reference>
<dbReference type="PaxDb" id="55529-EKX47631"/>
<protein>
    <submittedName>
        <fullName evidence="1 2">Uncharacterized protein</fullName>
    </submittedName>
</protein>
<evidence type="ECO:0000313" key="1">
    <source>
        <dbReference type="EMBL" id="EKX47631.1"/>
    </source>
</evidence>
<evidence type="ECO:0000313" key="3">
    <source>
        <dbReference type="Proteomes" id="UP000011087"/>
    </source>
</evidence>
<dbReference type="Proteomes" id="UP000011087">
    <property type="component" value="Unassembled WGS sequence"/>
</dbReference>
<proteinExistence type="predicted"/>
<dbReference type="KEGG" id="gtt:GUITHDRAFT_152042"/>
<reference evidence="3" key="2">
    <citation type="submission" date="2012-11" db="EMBL/GenBank/DDBJ databases">
        <authorList>
            <person name="Kuo A."/>
            <person name="Curtis B.A."/>
            <person name="Tanifuji G."/>
            <person name="Burki F."/>
            <person name="Gruber A."/>
            <person name="Irimia M."/>
            <person name="Maruyama S."/>
            <person name="Arias M.C."/>
            <person name="Ball S.G."/>
            <person name="Gile G.H."/>
            <person name="Hirakawa Y."/>
            <person name="Hopkins J.F."/>
            <person name="Rensing S.A."/>
            <person name="Schmutz J."/>
            <person name="Symeonidi A."/>
            <person name="Elias M."/>
            <person name="Eveleigh R.J."/>
            <person name="Herman E.K."/>
            <person name="Klute M.J."/>
            <person name="Nakayama T."/>
            <person name="Obornik M."/>
            <person name="Reyes-Prieto A."/>
            <person name="Armbrust E.V."/>
            <person name="Aves S.J."/>
            <person name="Beiko R.G."/>
            <person name="Coutinho P."/>
            <person name="Dacks J.B."/>
            <person name="Durnford D.G."/>
            <person name="Fast N.M."/>
            <person name="Green B.R."/>
            <person name="Grisdale C."/>
            <person name="Hempe F."/>
            <person name="Henrissat B."/>
            <person name="Hoppner M.P."/>
            <person name="Ishida K.-I."/>
            <person name="Kim E."/>
            <person name="Koreny L."/>
            <person name="Kroth P.G."/>
            <person name="Liu Y."/>
            <person name="Malik S.-B."/>
            <person name="Maier U.G."/>
            <person name="McRose D."/>
            <person name="Mock T."/>
            <person name="Neilson J.A."/>
            <person name="Onodera N.T."/>
            <person name="Poole A.M."/>
            <person name="Pritham E.J."/>
            <person name="Richards T.A."/>
            <person name="Rocap G."/>
            <person name="Roy S.W."/>
            <person name="Sarai C."/>
            <person name="Schaack S."/>
            <person name="Shirato S."/>
            <person name="Slamovits C.H."/>
            <person name="Spencer D.F."/>
            <person name="Suzuki S."/>
            <person name="Worden A.Z."/>
            <person name="Zauner S."/>
            <person name="Barry K."/>
            <person name="Bell C."/>
            <person name="Bharti A.K."/>
            <person name="Crow J.A."/>
            <person name="Grimwood J."/>
            <person name="Kramer R."/>
            <person name="Lindquist E."/>
            <person name="Lucas S."/>
            <person name="Salamov A."/>
            <person name="McFadden G.I."/>
            <person name="Lane C.E."/>
            <person name="Keeling P.J."/>
            <person name="Gray M.W."/>
            <person name="Grigoriev I.V."/>
            <person name="Archibald J.M."/>
        </authorList>
    </citation>
    <scope>NUCLEOTIDE SEQUENCE</scope>
    <source>
        <strain evidence="3">CCMP2712</strain>
    </source>
</reference>
<accession>L1JGK3</accession>
<organism evidence="1">
    <name type="scientific">Guillardia theta (strain CCMP2712)</name>
    <name type="common">Cryptophyte</name>
    <dbReference type="NCBI Taxonomy" id="905079"/>
    <lineage>
        <taxon>Eukaryota</taxon>
        <taxon>Cryptophyceae</taxon>
        <taxon>Pyrenomonadales</taxon>
        <taxon>Geminigeraceae</taxon>
        <taxon>Guillardia</taxon>
    </lineage>
</organism>
<sequence>MCSFQRPKKSGPTCSHGTCALVGFCIKERQHAQQAASIGHSSLSGEHAQDSSFAVQVPLATSHIDASFHTSAALMTSAPSVVLEKEMKKMELHSVSEEHLICDDLEPPSHLLDACGPAGATVMFPMNNIAVEVMEKQERPEEVNC</sequence>